<dbReference type="Proteomes" id="UP000265540">
    <property type="component" value="Unassembled WGS sequence"/>
</dbReference>
<dbReference type="SMART" id="SM01022">
    <property type="entry name" value="ASCH"/>
    <property type="match status" value="1"/>
</dbReference>
<dbReference type="AlphaFoldDB" id="A0A3A4ZB29"/>
<evidence type="ECO:0000313" key="3">
    <source>
        <dbReference type="Proteomes" id="UP000265540"/>
    </source>
</evidence>
<dbReference type="SUPFAM" id="SSF88697">
    <property type="entry name" value="PUA domain-like"/>
    <property type="match status" value="1"/>
</dbReference>
<dbReference type="InterPro" id="IPR015947">
    <property type="entry name" value="PUA-like_sf"/>
</dbReference>
<sequence>MKTLKFSSELVPLIQNSSKTTTWRLFDDKDIQVGDSLILIKRPELQPFALARVTKVTIKLLKDLNDDDKEGHEDTGTPDSMYKKYSEYYKQQVTPDTEVKVIKFKIDRLL</sequence>
<dbReference type="InterPro" id="IPR007374">
    <property type="entry name" value="ASCH_domain"/>
</dbReference>
<accession>A0A3A4ZB29</accession>
<evidence type="ECO:0000313" key="2">
    <source>
        <dbReference type="EMBL" id="RJR26515.1"/>
    </source>
</evidence>
<comment type="caution">
    <text evidence="2">The sequence shown here is derived from an EMBL/GenBank/DDBJ whole genome shotgun (WGS) entry which is preliminary data.</text>
</comment>
<dbReference type="Gene3D" id="2.30.130.30">
    <property type="entry name" value="Hypothetical protein"/>
    <property type="match status" value="1"/>
</dbReference>
<feature type="domain" description="ASCH" evidence="1">
    <location>
        <begin position="4"/>
        <end position="108"/>
    </location>
</feature>
<dbReference type="EMBL" id="QZJF01000021">
    <property type="protein sequence ID" value="RJR26515.1"/>
    <property type="molecule type" value="Genomic_DNA"/>
</dbReference>
<name>A0A3A4ZB29_UNCKA</name>
<dbReference type="Pfam" id="PF04266">
    <property type="entry name" value="ASCH"/>
    <property type="match status" value="1"/>
</dbReference>
<gene>
    <name evidence="2" type="ORF">C4561_05210</name>
</gene>
<evidence type="ECO:0000259" key="1">
    <source>
        <dbReference type="SMART" id="SM01022"/>
    </source>
</evidence>
<proteinExistence type="predicted"/>
<organism evidence="2 3">
    <name type="scientific">candidate division WWE3 bacterium</name>
    <dbReference type="NCBI Taxonomy" id="2053526"/>
    <lineage>
        <taxon>Bacteria</taxon>
        <taxon>Katanobacteria</taxon>
    </lineage>
</organism>
<protein>
    <submittedName>
        <fullName evidence="2">ASCH domain-containing protein</fullName>
    </submittedName>
</protein>
<reference evidence="2 3" key="1">
    <citation type="journal article" date="2017" name="ISME J.">
        <title>Energy and carbon metabolisms in a deep terrestrial subsurface fluid microbial community.</title>
        <authorList>
            <person name="Momper L."/>
            <person name="Jungbluth S.P."/>
            <person name="Lee M.D."/>
            <person name="Amend J.P."/>
        </authorList>
    </citation>
    <scope>NUCLEOTIDE SEQUENCE [LARGE SCALE GENOMIC DNA]</scope>
    <source>
        <strain evidence="2">SURF_46</strain>
    </source>
</reference>